<gene>
    <name evidence="4" type="ORF">FHR86_001369</name>
</gene>
<evidence type="ECO:0000256" key="1">
    <source>
        <dbReference type="ARBA" id="ARBA00022729"/>
    </source>
</evidence>
<sequence>MTISKPLALLLTTLVFFSAPTALFSTSPAAGSPGKTHWSWPLSPKPGLQRAFDPPDKPWLSGHRGVDLGPSFDGAQVTSPADGVVTFSGTVVDRPVLTIDHSGLKSSFEPVASTLKPGDPVNKGQPIGTLEPGHCGTITCLHWGVRQDGTYINPLDLVQDMRPSVLLPLG</sequence>
<proteinExistence type="predicted"/>
<dbReference type="InterPro" id="IPR050570">
    <property type="entry name" value="Cell_wall_metabolism_enzyme"/>
</dbReference>
<dbReference type="InterPro" id="IPR011055">
    <property type="entry name" value="Dup_hybrid_motif"/>
</dbReference>
<dbReference type="SUPFAM" id="SSF51261">
    <property type="entry name" value="Duplicated hybrid motif"/>
    <property type="match status" value="1"/>
</dbReference>
<keyword evidence="5" id="KW-1185">Reference proteome</keyword>
<dbReference type="InterPro" id="IPR016047">
    <property type="entry name" value="M23ase_b-sheet_dom"/>
</dbReference>
<feature type="signal peptide" evidence="2">
    <location>
        <begin position="1"/>
        <end position="24"/>
    </location>
</feature>
<comment type="caution">
    <text evidence="4">The sequence shown here is derived from an EMBL/GenBank/DDBJ whole genome shotgun (WGS) entry which is preliminary data.</text>
</comment>
<dbReference type="Pfam" id="PF01551">
    <property type="entry name" value="Peptidase_M23"/>
    <property type="match status" value="1"/>
</dbReference>
<protein>
    <submittedName>
        <fullName evidence="4">Murein DD-endopeptidase MepM/ murein hydrolase activator NlpD</fullName>
    </submittedName>
</protein>
<evidence type="ECO:0000313" key="4">
    <source>
        <dbReference type="EMBL" id="NIJ01056.1"/>
    </source>
</evidence>
<keyword evidence="4" id="KW-0378">Hydrolase</keyword>
<dbReference type="Proteomes" id="UP000802392">
    <property type="component" value="Unassembled WGS sequence"/>
</dbReference>
<dbReference type="RefSeq" id="WP_167264815.1">
    <property type="nucleotide sequence ID" value="NZ_BAAAVO010000009.1"/>
</dbReference>
<evidence type="ECO:0000313" key="5">
    <source>
        <dbReference type="Proteomes" id="UP000802392"/>
    </source>
</evidence>
<dbReference type="PANTHER" id="PTHR21666:SF289">
    <property type="entry name" value="L-ALA--D-GLU ENDOPEPTIDASE"/>
    <property type="match status" value="1"/>
</dbReference>
<dbReference type="PANTHER" id="PTHR21666">
    <property type="entry name" value="PEPTIDASE-RELATED"/>
    <property type="match status" value="1"/>
</dbReference>
<dbReference type="CDD" id="cd12797">
    <property type="entry name" value="M23_peptidase"/>
    <property type="match status" value="1"/>
</dbReference>
<dbReference type="GO" id="GO:0016787">
    <property type="term" value="F:hydrolase activity"/>
    <property type="evidence" value="ECO:0007669"/>
    <property type="project" value="UniProtKB-KW"/>
</dbReference>
<feature type="chain" id="PRO_5046403461" evidence="2">
    <location>
        <begin position="25"/>
        <end position="170"/>
    </location>
</feature>
<accession>A0ABX0TIS5</accession>
<dbReference type="EMBL" id="JAAOZD010000002">
    <property type="protein sequence ID" value="NIJ01056.1"/>
    <property type="molecule type" value="Genomic_DNA"/>
</dbReference>
<dbReference type="Gene3D" id="2.70.70.10">
    <property type="entry name" value="Glucose Permease (Domain IIA)"/>
    <property type="match status" value="1"/>
</dbReference>
<reference evidence="4 5" key="1">
    <citation type="submission" date="2020-03" db="EMBL/GenBank/DDBJ databases">
        <title>Genomic Encyclopedia of Type Strains, Phase III (KMG-III): the genomes of soil and plant-associated and newly described type strains.</title>
        <authorList>
            <person name="Whitman W."/>
        </authorList>
    </citation>
    <scope>NUCLEOTIDE SEQUENCE [LARGE SCALE GENOMIC DNA]</scope>
    <source>
        <strain evidence="4 5">CECT 4207</strain>
    </source>
</reference>
<evidence type="ECO:0000259" key="3">
    <source>
        <dbReference type="Pfam" id="PF01551"/>
    </source>
</evidence>
<name>A0ABX0TIS5_9MICC</name>
<organism evidence="4 5">
    <name type="scientific">Paenarthrobacter ilicis</name>
    <dbReference type="NCBI Taxonomy" id="43665"/>
    <lineage>
        <taxon>Bacteria</taxon>
        <taxon>Bacillati</taxon>
        <taxon>Actinomycetota</taxon>
        <taxon>Actinomycetes</taxon>
        <taxon>Micrococcales</taxon>
        <taxon>Micrococcaceae</taxon>
        <taxon>Paenarthrobacter</taxon>
    </lineage>
</organism>
<evidence type="ECO:0000256" key="2">
    <source>
        <dbReference type="SAM" id="SignalP"/>
    </source>
</evidence>
<keyword evidence="1 2" id="KW-0732">Signal</keyword>
<feature type="domain" description="M23ase beta-sheet core" evidence="3">
    <location>
        <begin position="62"/>
        <end position="154"/>
    </location>
</feature>